<evidence type="ECO:0000256" key="1">
    <source>
        <dbReference type="SAM" id="Phobius"/>
    </source>
</evidence>
<reference evidence="2 3" key="1">
    <citation type="journal article" date="2015" name="Nature">
        <title>rRNA introns, odd ribosomes, and small enigmatic genomes across a large radiation of phyla.</title>
        <authorList>
            <person name="Brown C.T."/>
            <person name="Hug L.A."/>
            <person name="Thomas B.C."/>
            <person name="Sharon I."/>
            <person name="Castelle C.J."/>
            <person name="Singh A."/>
            <person name="Wilkins M.J."/>
            <person name="Williams K.H."/>
            <person name="Banfield J.F."/>
        </authorList>
    </citation>
    <scope>NUCLEOTIDE SEQUENCE [LARGE SCALE GENOMIC DNA]</scope>
</reference>
<dbReference type="InterPro" id="IPR014509">
    <property type="entry name" value="YjdF-like"/>
</dbReference>
<dbReference type="AlphaFoldDB" id="A0A0G0BGV2"/>
<evidence type="ECO:0000313" key="3">
    <source>
        <dbReference type="Proteomes" id="UP000034934"/>
    </source>
</evidence>
<dbReference type="Proteomes" id="UP000034934">
    <property type="component" value="Unassembled WGS sequence"/>
</dbReference>
<name>A0A0G0BGV2_9BACT</name>
<keyword evidence="1" id="KW-0812">Transmembrane</keyword>
<feature type="transmembrane region" description="Helical" evidence="1">
    <location>
        <begin position="7"/>
        <end position="25"/>
    </location>
</feature>
<accession>A0A0G0BGV2</accession>
<evidence type="ECO:0000313" key="2">
    <source>
        <dbReference type="EMBL" id="KKP30272.1"/>
    </source>
</evidence>
<dbReference type="Pfam" id="PF09997">
    <property type="entry name" value="DUF2238"/>
    <property type="match status" value="1"/>
</dbReference>
<sequence>MDFKKLLVRITLLIFFIFLLNYLAMKFHWYYSIWYLDMFMHFWGGVWLSSIFIWFFKLKEINLKLVLSIILGVLLIGIFWEIFEIIVNKTTIENSFNILDTISDLSFDLAGGLFTIFYLFKNIIHIKENKL</sequence>
<gene>
    <name evidence="2" type="ORF">UR19_C0003G0108</name>
</gene>
<protein>
    <submittedName>
        <fullName evidence="2">Uncharacterized protein</fullName>
    </submittedName>
</protein>
<proteinExistence type="predicted"/>
<organism evidence="2 3">
    <name type="scientific">Candidatus Nomurabacteria bacterium GW2011_GWF1_31_48</name>
    <dbReference type="NCBI Taxonomy" id="1618767"/>
    <lineage>
        <taxon>Bacteria</taxon>
        <taxon>Candidatus Nomuraibacteriota</taxon>
    </lineage>
</organism>
<keyword evidence="1" id="KW-1133">Transmembrane helix</keyword>
<feature type="transmembrane region" description="Helical" evidence="1">
    <location>
        <begin position="63"/>
        <end position="82"/>
    </location>
</feature>
<comment type="caution">
    <text evidence="2">The sequence shown here is derived from an EMBL/GenBank/DDBJ whole genome shotgun (WGS) entry which is preliminary data.</text>
</comment>
<dbReference type="EMBL" id="LBOG01000003">
    <property type="protein sequence ID" value="KKP30272.1"/>
    <property type="molecule type" value="Genomic_DNA"/>
</dbReference>
<feature type="transmembrane region" description="Helical" evidence="1">
    <location>
        <begin position="31"/>
        <end position="56"/>
    </location>
</feature>
<keyword evidence="1" id="KW-0472">Membrane</keyword>
<feature type="transmembrane region" description="Helical" evidence="1">
    <location>
        <begin position="102"/>
        <end position="120"/>
    </location>
</feature>